<dbReference type="SUPFAM" id="SSF51735">
    <property type="entry name" value="NAD(P)-binding Rossmann-fold domains"/>
    <property type="match status" value="1"/>
</dbReference>
<dbReference type="CDD" id="cd05300">
    <property type="entry name" value="2-Hacid_dh_1"/>
    <property type="match status" value="1"/>
</dbReference>
<keyword evidence="2 4" id="KW-0560">Oxidoreductase</keyword>
<dbReference type="AlphaFoldDB" id="D6XYE6"/>
<dbReference type="Pfam" id="PF02826">
    <property type="entry name" value="2-Hacid_dh_C"/>
    <property type="match status" value="1"/>
</dbReference>
<evidence type="ECO:0000256" key="1">
    <source>
        <dbReference type="ARBA" id="ARBA00005854"/>
    </source>
</evidence>
<dbReference type="InterPro" id="IPR029752">
    <property type="entry name" value="D-isomer_DH_CS1"/>
</dbReference>
<dbReference type="HOGENOM" id="CLU_019796_1_0_9"/>
<sequence length="316" mass="36023">MLIISTIHIRRDIRERLTGDYPEHEFRFHKSITEAEGDLSNAEVIITYGMDLEAKHIDIAERLKWLNVISAGVDQLPFEAIRGRDILVTNAKGIHAIQMAEYTIAMMLQVARETKTLIQNEAGRKWERKLPIRELYGHTAAILGTGAIGTEIARRTKAFGMRTIGFNRSGREADQFDRIYTIDHLKDQICGIDYLISVLPKTDETDGMLNKEVFNNIKSSAVLINIGRGNVIQETDLLTALQDGAFTHAVLDVFNEEPLPQDHPFWLEERITVTPHMSGLSPEYQPRAMDQFDINMKKWEQGETDFLNRVDPDKGY</sequence>
<dbReference type="FunFam" id="3.40.50.720:FF:000363">
    <property type="entry name" value="D-isomer specific 2-hydroxyacid dehydrogenase"/>
    <property type="match status" value="1"/>
</dbReference>
<organism evidence="7 8">
    <name type="scientific">Bacillus selenitireducens (strain ATCC 700615 / DSM 15326 / MLS10)</name>
    <dbReference type="NCBI Taxonomy" id="439292"/>
    <lineage>
        <taxon>Bacteria</taxon>
        <taxon>Bacillati</taxon>
        <taxon>Bacillota</taxon>
        <taxon>Bacilli</taxon>
        <taxon>Bacillales</taxon>
        <taxon>Bacillaceae</taxon>
        <taxon>Salisediminibacterium</taxon>
    </lineage>
</organism>
<dbReference type="RefSeq" id="WP_013173629.1">
    <property type="nucleotide sequence ID" value="NC_014219.1"/>
</dbReference>
<evidence type="ECO:0000259" key="5">
    <source>
        <dbReference type="Pfam" id="PF00389"/>
    </source>
</evidence>
<evidence type="ECO:0000259" key="6">
    <source>
        <dbReference type="Pfam" id="PF02826"/>
    </source>
</evidence>
<evidence type="ECO:0000256" key="2">
    <source>
        <dbReference type="ARBA" id="ARBA00023002"/>
    </source>
</evidence>
<dbReference type="Proteomes" id="UP000000271">
    <property type="component" value="Chromosome"/>
</dbReference>
<dbReference type="eggNOG" id="COG0111">
    <property type="taxonomic scope" value="Bacteria"/>
</dbReference>
<dbReference type="STRING" id="439292.Bsel_2718"/>
<dbReference type="EMBL" id="CP001791">
    <property type="protein sequence ID" value="ADI00215.1"/>
    <property type="molecule type" value="Genomic_DNA"/>
</dbReference>
<dbReference type="InterPro" id="IPR036291">
    <property type="entry name" value="NAD(P)-bd_dom_sf"/>
</dbReference>
<dbReference type="InterPro" id="IPR006140">
    <property type="entry name" value="D-isomer_DH_NAD-bd"/>
</dbReference>
<keyword evidence="3" id="KW-0520">NAD</keyword>
<dbReference type="PROSITE" id="PS00065">
    <property type="entry name" value="D_2_HYDROXYACID_DH_1"/>
    <property type="match status" value="1"/>
</dbReference>
<evidence type="ECO:0000313" key="7">
    <source>
        <dbReference type="EMBL" id="ADI00215.1"/>
    </source>
</evidence>
<dbReference type="KEGG" id="bse:Bsel_2718"/>
<keyword evidence="8" id="KW-1185">Reference proteome</keyword>
<dbReference type="PANTHER" id="PTHR43333:SF1">
    <property type="entry name" value="D-ISOMER SPECIFIC 2-HYDROXYACID DEHYDROGENASE NAD-BINDING DOMAIN-CONTAINING PROTEIN"/>
    <property type="match status" value="1"/>
</dbReference>
<evidence type="ECO:0000256" key="3">
    <source>
        <dbReference type="ARBA" id="ARBA00023027"/>
    </source>
</evidence>
<evidence type="ECO:0000256" key="4">
    <source>
        <dbReference type="RuleBase" id="RU003719"/>
    </source>
</evidence>
<dbReference type="InterPro" id="IPR006139">
    <property type="entry name" value="D-isomer_2_OHA_DH_cat_dom"/>
</dbReference>
<dbReference type="SUPFAM" id="SSF52283">
    <property type="entry name" value="Formate/glycerate dehydrogenase catalytic domain-like"/>
    <property type="match status" value="1"/>
</dbReference>
<protein>
    <submittedName>
        <fullName evidence="7">D-isomer specific 2-hydroxyacid dehydrogenase NAD-binding protein</fullName>
    </submittedName>
</protein>
<comment type="similarity">
    <text evidence="1 4">Belongs to the D-isomer specific 2-hydroxyacid dehydrogenase family.</text>
</comment>
<reference evidence="7" key="1">
    <citation type="submission" date="2009-10" db="EMBL/GenBank/DDBJ databases">
        <title>Complete sequence of Bacillus selenitireducens MLS10.</title>
        <authorList>
            <consortium name="US DOE Joint Genome Institute"/>
            <person name="Lucas S."/>
            <person name="Copeland A."/>
            <person name="Lapidus A."/>
            <person name="Glavina del Rio T."/>
            <person name="Dalin E."/>
            <person name="Tice H."/>
            <person name="Bruce D."/>
            <person name="Goodwin L."/>
            <person name="Pitluck S."/>
            <person name="Sims D."/>
            <person name="Brettin T."/>
            <person name="Detter J.C."/>
            <person name="Han C."/>
            <person name="Larimer F."/>
            <person name="Land M."/>
            <person name="Hauser L."/>
            <person name="Kyrpides N."/>
            <person name="Ovchinnikova G."/>
            <person name="Stolz J."/>
        </authorList>
    </citation>
    <scope>NUCLEOTIDE SEQUENCE [LARGE SCALE GENOMIC DNA]</scope>
    <source>
        <strain evidence="7">MLS10</strain>
    </source>
</reference>
<proteinExistence type="inferred from homology"/>
<gene>
    <name evidence="7" type="ordered locus">Bsel_2718</name>
</gene>
<feature type="domain" description="D-isomer specific 2-hydroxyacid dehydrogenase NAD-binding" evidence="6">
    <location>
        <begin position="104"/>
        <end position="278"/>
    </location>
</feature>
<feature type="domain" description="D-isomer specific 2-hydroxyacid dehydrogenase catalytic" evidence="5">
    <location>
        <begin position="10"/>
        <end position="304"/>
    </location>
</feature>
<evidence type="ECO:0000313" key="8">
    <source>
        <dbReference type="Proteomes" id="UP000000271"/>
    </source>
</evidence>
<dbReference type="Pfam" id="PF00389">
    <property type="entry name" value="2-Hacid_dh"/>
    <property type="match status" value="1"/>
</dbReference>
<dbReference type="OrthoDB" id="9805416at2"/>
<dbReference type="GO" id="GO:0016616">
    <property type="term" value="F:oxidoreductase activity, acting on the CH-OH group of donors, NAD or NADP as acceptor"/>
    <property type="evidence" value="ECO:0007669"/>
    <property type="project" value="InterPro"/>
</dbReference>
<accession>D6XYE6</accession>
<dbReference type="PANTHER" id="PTHR43333">
    <property type="entry name" value="2-HACID_DH_C DOMAIN-CONTAINING PROTEIN"/>
    <property type="match status" value="1"/>
</dbReference>
<dbReference type="Gene3D" id="3.40.50.720">
    <property type="entry name" value="NAD(P)-binding Rossmann-like Domain"/>
    <property type="match status" value="2"/>
</dbReference>
<dbReference type="GO" id="GO:0051287">
    <property type="term" value="F:NAD binding"/>
    <property type="evidence" value="ECO:0007669"/>
    <property type="project" value="InterPro"/>
</dbReference>
<name>D6XYE6_BACIE</name>